<reference evidence="4" key="1">
    <citation type="journal article" date="2019" name="Int. J. Syst. Evol. Microbiol.">
        <title>The Global Catalogue of Microorganisms (GCM) 10K type strain sequencing project: providing services to taxonomists for standard genome sequencing and annotation.</title>
        <authorList>
            <consortium name="The Broad Institute Genomics Platform"/>
            <consortium name="The Broad Institute Genome Sequencing Center for Infectious Disease"/>
            <person name="Wu L."/>
            <person name="Ma J."/>
        </authorList>
    </citation>
    <scope>NUCLEOTIDE SEQUENCE [LARGE SCALE GENOMIC DNA]</scope>
    <source>
        <strain evidence="4">JCM 16013</strain>
    </source>
</reference>
<dbReference type="Pfam" id="PF13360">
    <property type="entry name" value="PQQ_2"/>
    <property type="match status" value="2"/>
</dbReference>
<keyword evidence="1" id="KW-1133">Transmembrane helix</keyword>
<gene>
    <name evidence="3" type="ORF">GCM10009838_63150</name>
</gene>
<accession>A0ABP5E3U4</accession>
<dbReference type="EMBL" id="BAAAQM010000045">
    <property type="protein sequence ID" value="GAA1991137.1"/>
    <property type="molecule type" value="Genomic_DNA"/>
</dbReference>
<feature type="transmembrane region" description="Helical" evidence="1">
    <location>
        <begin position="125"/>
        <end position="146"/>
    </location>
</feature>
<protein>
    <recommendedName>
        <fullName evidence="2">Pyrrolo-quinoline quinone repeat domain-containing protein</fullName>
    </recommendedName>
</protein>
<feature type="domain" description="Pyrrolo-quinoline quinone repeat" evidence="2">
    <location>
        <begin position="169"/>
        <end position="316"/>
    </location>
</feature>
<dbReference type="InterPro" id="IPR011047">
    <property type="entry name" value="Quinoprotein_ADH-like_sf"/>
</dbReference>
<dbReference type="Gene3D" id="2.40.10.480">
    <property type="match status" value="1"/>
</dbReference>
<keyword evidence="4" id="KW-1185">Reference proteome</keyword>
<name>A0ABP5E3U4_9ACTN</name>
<dbReference type="Proteomes" id="UP001499854">
    <property type="component" value="Unassembled WGS sequence"/>
</dbReference>
<dbReference type="PANTHER" id="PTHR34512">
    <property type="entry name" value="CELL SURFACE PROTEIN"/>
    <property type="match status" value="1"/>
</dbReference>
<sequence length="549" mass="56882">MTGWGDSEVVQDKIPEGFEPWGVKDILVPKEFISWKAIVRAVAFLLLAGVLVDWAVLFHVLGWSALAREAGGRCGSGGIGLRPCPRGMAPVLLLAFLWTFAGIGTLGAAAAFAGKAWRRRRLLSCSVFAAGVVLGTAPGLAGYHWLRTGEWKVSAAGPKQPPAPATLHKLWAAPADRPSTVRSEGHWTTADGAVVRVRTDRATAFDAATGAVRWTFPFPGEDALCSMSRDVADGVGLLSYALDGEKCAGVVAVDTTTGKELWHTDRVTDDEATGSGVTIDVLSAAPGVAVLAENADLKGLDLRTGHPLWQTPIDSGCVATGTLAAKTATLVGIDCGDAGRRVLSLNTTTGKQLWQANPPFSGKWKTGPEFLSADPAVVRLDEIGSRGQDVIVSYDATGKQRAAISVSGPDEDVADTVLQAAVSPPFVVSADTLVVPVTVPGAASAGRISGYSLATGQRLWTVDPRAGSTRTGSESVFGVAPDGGAVAVATGKRLLRLDVTTGKVLGSYLNATTSMSPWPDDALAAVGGHYVYLSEDGTGRTPPIAAAAP</sequence>
<evidence type="ECO:0000256" key="1">
    <source>
        <dbReference type="SAM" id="Phobius"/>
    </source>
</evidence>
<keyword evidence="1" id="KW-0812">Transmembrane</keyword>
<feature type="domain" description="Pyrrolo-quinoline quinone repeat" evidence="2">
    <location>
        <begin position="341"/>
        <end position="508"/>
    </location>
</feature>
<evidence type="ECO:0000313" key="4">
    <source>
        <dbReference type="Proteomes" id="UP001499854"/>
    </source>
</evidence>
<dbReference type="InterPro" id="IPR015943">
    <property type="entry name" value="WD40/YVTN_repeat-like_dom_sf"/>
</dbReference>
<dbReference type="InterPro" id="IPR002372">
    <property type="entry name" value="PQQ_rpt_dom"/>
</dbReference>
<keyword evidence="1" id="KW-0472">Membrane</keyword>
<dbReference type="Gene3D" id="2.130.10.10">
    <property type="entry name" value="YVTN repeat-like/Quinoprotein amine dehydrogenase"/>
    <property type="match status" value="1"/>
</dbReference>
<feature type="transmembrane region" description="Helical" evidence="1">
    <location>
        <begin position="37"/>
        <end position="61"/>
    </location>
</feature>
<feature type="transmembrane region" description="Helical" evidence="1">
    <location>
        <begin position="91"/>
        <end position="113"/>
    </location>
</feature>
<comment type="caution">
    <text evidence="3">The sequence shown here is derived from an EMBL/GenBank/DDBJ whole genome shotgun (WGS) entry which is preliminary data.</text>
</comment>
<dbReference type="PANTHER" id="PTHR34512:SF30">
    <property type="entry name" value="OUTER MEMBRANE PROTEIN ASSEMBLY FACTOR BAMB"/>
    <property type="match status" value="1"/>
</dbReference>
<evidence type="ECO:0000313" key="3">
    <source>
        <dbReference type="EMBL" id="GAA1991137.1"/>
    </source>
</evidence>
<proteinExistence type="predicted"/>
<organism evidence="3 4">
    <name type="scientific">Catenulispora subtropica</name>
    <dbReference type="NCBI Taxonomy" id="450798"/>
    <lineage>
        <taxon>Bacteria</taxon>
        <taxon>Bacillati</taxon>
        <taxon>Actinomycetota</taxon>
        <taxon>Actinomycetes</taxon>
        <taxon>Catenulisporales</taxon>
        <taxon>Catenulisporaceae</taxon>
        <taxon>Catenulispora</taxon>
    </lineage>
</organism>
<evidence type="ECO:0000259" key="2">
    <source>
        <dbReference type="Pfam" id="PF13360"/>
    </source>
</evidence>
<dbReference type="SUPFAM" id="SSF50998">
    <property type="entry name" value="Quinoprotein alcohol dehydrogenase-like"/>
    <property type="match status" value="1"/>
</dbReference>